<dbReference type="Proteomes" id="UP000019246">
    <property type="component" value="Unassembled WGS sequence"/>
</dbReference>
<evidence type="ECO:0000256" key="1">
    <source>
        <dbReference type="ARBA" id="ARBA00022763"/>
    </source>
</evidence>
<evidence type="ECO:0000313" key="7">
    <source>
        <dbReference type="EMBL" id="EUJ16657.1"/>
    </source>
</evidence>
<dbReference type="Pfam" id="PF02559">
    <property type="entry name" value="CarD_TRCF_RID"/>
    <property type="match status" value="1"/>
</dbReference>
<dbReference type="InterPro" id="IPR003711">
    <property type="entry name" value="CarD-like/TRCF_RID"/>
</dbReference>
<evidence type="ECO:0000259" key="6">
    <source>
        <dbReference type="PROSITE" id="PS51192"/>
    </source>
</evidence>
<dbReference type="PANTHER" id="PTHR47964">
    <property type="entry name" value="ATP-DEPENDENT DNA HELICASE HOMOLOG RECG, CHLOROPLASTIC"/>
    <property type="match status" value="1"/>
</dbReference>
<protein>
    <submittedName>
        <fullName evidence="7">Transcription-repair coupling factor</fullName>
    </submittedName>
</protein>
<dbReference type="Pfam" id="PF00270">
    <property type="entry name" value="DEAD"/>
    <property type="match status" value="1"/>
</dbReference>
<keyword evidence="3" id="KW-0547">Nucleotide-binding</keyword>
<dbReference type="PATRIC" id="fig|1265818.5.peg.3146"/>
<keyword evidence="4" id="KW-0238">DNA-binding</keyword>
<dbReference type="InterPro" id="IPR027417">
    <property type="entry name" value="P-loop_NTPase"/>
</dbReference>
<dbReference type="InterPro" id="IPR011545">
    <property type="entry name" value="DEAD/DEAH_box_helicase_dom"/>
</dbReference>
<keyword evidence="8" id="KW-1185">Reference proteome</keyword>
<dbReference type="GO" id="GO:0016787">
    <property type="term" value="F:hydrolase activity"/>
    <property type="evidence" value="ECO:0007669"/>
    <property type="project" value="UniProtKB-KW"/>
</dbReference>
<name>W7ASR9_9LIST</name>
<evidence type="ECO:0000256" key="4">
    <source>
        <dbReference type="ARBA" id="ARBA00023125"/>
    </source>
</evidence>
<dbReference type="GO" id="GO:0005524">
    <property type="term" value="F:ATP binding"/>
    <property type="evidence" value="ECO:0007669"/>
    <property type="project" value="InterPro"/>
</dbReference>
<dbReference type="Gene3D" id="3.40.50.300">
    <property type="entry name" value="P-loop containing nucleotide triphosphate hydrolases"/>
    <property type="match status" value="1"/>
</dbReference>
<dbReference type="SMART" id="SM01058">
    <property type="entry name" value="CarD_TRCF"/>
    <property type="match status" value="1"/>
</dbReference>
<dbReference type="SUPFAM" id="SSF52540">
    <property type="entry name" value="P-loop containing nucleoside triphosphate hydrolases"/>
    <property type="match status" value="1"/>
</dbReference>
<evidence type="ECO:0000256" key="2">
    <source>
        <dbReference type="ARBA" id="ARBA00022801"/>
    </source>
</evidence>
<gene>
    <name evidence="7" type="ORF">MAQA_15581</name>
</gene>
<dbReference type="PANTHER" id="PTHR47964:SF1">
    <property type="entry name" value="ATP-DEPENDENT DNA HELICASE HOMOLOG RECG, CHLOROPLASTIC"/>
    <property type="match status" value="1"/>
</dbReference>
<dbReference type="SMART" id="SM00487">
    <property type="entry name" value="DEXDc"/>
    <property type="match status" value="1"/>
</dbReference>
<keyword evidence="3" id="KW-0067">ATP-binding</keyword>
<feature type="domain" description="Helicase ATP-binding" evidence="6">
    <location>
        <begin position="120"/>
        <end position="252"/>
    </location>
</feature>
<dbReference type="STRING" id="1265818.MAQA_15581"/>
<keyword evidence="1" id="KW-0227">DNA damage</keyword>
<dbReference type="AlphaFoldDB" id="W7ASR9"/>
<reference evidence="7 8" key="1">
    <citation type="journal article" date="2014" name="Int. J. Syst. Evol. Microbiol.">
        <title>Listeria floridensis sp. nov., Listeria aquatica sp. nov., Listeria cornellensis sp. nov., Listeria riparia sp. nov. and Listeria grandensis sp. nov., from agricultural and natural environments.</title>
        <authorList>
            <person name="den Bakker H.C."/>
            <person name="Warchocki S."/>
            <person name="Wright E.M."/>
            <person name="Allred A.F."/>
            <person name="Ahlstrom C."/>
            <person name="Manuel C.S."/>
            <person name="Stasiewicz M.J."/>
            <person name="Burrell A."/>
            <person name="Roof S."/>
            <person name="Strawn L."/>
            <person name="Fortes E.D."/>
            <person name="Nightingale K.K."/>
            <person name="Kephart D."/>
            <person name="Wiedmann M."/>
        </authorList>
    </citation>
    <scope>NUCLEOTIDE SEQUENCE [LARGE SCALE GENOMIC DNA]</scope>
    <source>
        <strain evidence="7 8">FSL S10-1188</strain>
    </source>
</reference>
<dbReference type="Gene3D" id="2.40.10.170">
    <property type="match status" value="1"/>
</dbReference>
<evidence type="ECO:0000256" key="3">
    <source>
        <dbReference type="ARBA" id="ARBA00022806"/>
    </source>
</evidence>
<accession>W7ASR9</accession>
<organism evidence="7 8">
    <name type="scientific">Listeria aquatica FSL S10-1188</name>
    <dbReference type="NCBI Taxonomy" id="1265818"/>
    <lineage>
        <taxon>Bacteria</taxon>
        <taxon>Bacillati</taxon>
        <taxon>Bacillota</taxon>
        <taxon>Bacilli</taxon>
        <taxon>Bacillales</taxon>
        <taxon>Listeriaceae</taxon>
        <taxon>Listeria</taxon>
    </lineage>
</organism>
<dbReference type="GO" id="GO:0006281">
    <property type="term" value="P:DNA repair"/>
    <property type="evidence" value="ECO:0007669"/>
    <property type="project" value="UniProtKB-KW"/>
</dbReference>
<evidence type="ECO:0000313" key="8">
    <source>
        <dbReference type="Proteomes" id="UP000019246"/>
    </source>
</evidence>
<dbReference type="GO" id="GO:0003677">
    <property type="term" value="F:DNA binding"/>
    <property type="evidence" value="ECO:0007669"/>
    <property type="project" value="UniProtKB-KW"/>
</dbReference>
<dbReference type="InterPro" id="IPR047112">
    <property type="entry name" value="RecG/Mfd"/>
</dbReference>
<evidence type="ECO:0000256" key="5">
    <source>
        <dbReference type="ARBA" id="ARBA00023204"/>
    </source>
</evidence>
<dbReference type="GO" id="GO:0003678">
    <property type="term" value="F:DNA helicase activity"/>
    <property type="evidence" value="ECO:0007669"/>
    <property type="project" value="TreeGrafter"/>
</dbReference>
<keyword evidence="3" id="KW-0347">Helicase</keyword>
<keyword evidence="2" id="KW-0378">Hydrolase</keyword>
<sequence>METLEISGVHKDYLLLVYQGEDKLFIPVEQLELVQKYVGAEGKAPKLNKLGGSEWKRVKTKVKASVQDIADDLIKLYAEREAEQGFAFSPDSDMQREFEDSFPYQETDDQLRSIKEIKKDMERIRPMDRLLVGDVGYGKTEVALRAAFKAMMDGKQVAFLVPTTILAQQHFETMKERFQGFPINVGLLSRFRTRKEQNETIKGLASGTIDIVVGTHRLLSKDVKYRDLGFLVVDEEQRFGVTHKEKNQTNQI</sequence>
<dbReference type="PROSITE" id="PS51192">
    <property type="entry name" value="HELICASE_ATP_BIND_1"/>
    <property type="match status" value="1"/>
</dbReference>
<comment type="caution">
    <text evidence="7">The sequence shown here is derived from an EMBL/GenBank/DDBJ whole genome shotgun (WGS) entry which is preliminary data.</text>
</comment>
<keyword evidence="5" id="KW-0234">DNA repair</keyword>
<dbReference type="EMBL" id="AOCG01000021">
    <property type="protein sequence ID" value="EUJ16657.1"/>
    <property type="molecule type" value="Genomic_DNA"/>
</dbReference>
<proteinExistence type="predicted"/>
<dbReference type="InterPro" id="IPR014001">
    <property type="entry name" value="Helicase_ATP-bd"/>
</dbReference>